<sequence>MLYHVSVICTKKYVMKCRVIMLEGARAESAVKFVVTHTSS</sequence>
<evidence type="ECO:0000313" key="2">
    <source>
        <dbReference type="Proteomes" id="UP000007151"/>
    </source>
</evidence>
<protein>
    <submittedName>
        <fullName evidence="1">Uncharacterized protein</fullName>
    </submittedName>
</protein>
<reference evidence="1 2" key="1">
    <citation type="journal article" date="2011" name="Cell">
        <title>The monarch butterfly genome yields insights into long-distance migration.</title>
        <authorList>
            <person name="Zhan S."/>
            <person name="Merlin C."/>
            <person name="Boore J.L."/>
            <person name="Reppert S.M."/>
        </authorList>
    </citation>
    <scope>NUCLEOTIDE SEQUENCE [LARGE SCALE GENOMIC DNA]</scope>
    <source>
        <strain evidence="1">F-2</strain>
    </source>
</reference>
<dbReference type="InParanoid" id="A0A212ES70"/>
<dbReference type="AlphaFoldDB" id="A0A212ES70"/>
<dbReference type="EMBL" id="AGBW02012876">
    <property type="protein sequence ID" value="OWR44294.1"/>
    <property type="molecule type" value="Genomic_DNA"/>
</dbReference>
<proteinExistence type="predicted"/>
<organism evidence="1 2">
    <name type="scientific">Danaus plexippus plexippus</name>
    <dbReference type="NCBI Taxonomy" id="278856"/>
    <lineage>
        <taxon>Eukaryota</taxon>
        <taxon>Metazoa</taxon>
        <taxon>Ecdysozoa</taxon>
        <taxon>Arthropoda</taxon>
        <taxon>Hexapoda</taxon>
        <taxon>Insecta</taxon>
        <taxon>Pterygota</taxon>
        <taxon>Neoptera</taxon>
        <taxon>Endopterygota</taxon>
        <taxon>Lepidoptera</taxon>
        <taxon>Glossata</taxon>
        <taxon>Ditrysia</taxon>
        <taxon>Papilionoidea</taxon>
        <taxon>Nymphalidae</taxon>
        <taxon>Danainae</taxon>
        <taxon>Danaini</taxon>
        <taxon>Danaina</taxon>
        <taxon>Danaus</taxon>
        <taxon>Danaus</taxon>
    </lineage>
</organism>
<name>A0A212ES70_DANPL</name>
<accession>A0A212ES70</accession>
<evidence type="ECO:0000313" key="1">
    <source>
        <dbReference type="EMBL" id="OWR44294.1"/>
    </source>
</evidence>
<keyword evidence="2" id="KW-1185">Reference proteome</keyword>
<comment type="caution">
    <text evidence="1">The sequence shown here is derived from an EMBL/GenBank/DDBJ whole genome shotgun (WGS) entry which is preliminary data.</text>
</comment>
<dbReference type="Proteomes" id="UP000007151">
    <property type="component" value="Unassembled WGS sequence"/>
</dbReference>
<dbReference type="KEGG" id="dpl:KGM_212554"/>
<gene>
    <name evidence="1" type="ORF">KGM_212554</name>
</gene>